<organism evidence="1 2">
    <name type="scientific">Thermodesulfobacterium geofontis</name>
    <dbReference type="NCBI Taxonomy" id="1295609"/>
    <lineage>
        <taxon>Bacteria</taxon>
        <taxon>Pseudomonadati</taxon>
        <taxon>Thermodesulfobacteriota</taxon>
        <taxon>Thermodesulfobacteria</taxon>
        <taxon>Thermodesulfobacteriales</taxon>
        <taxon>Thermodesulfobacteriaceae</taxon>
        <taxon>Thermodesulfobacterium</taxon>
    </lineage>
</organism>
<gene>
    <name evidence="1" type="ORF">C0190_01335</name>
</gene>
<dbReference type="EMBL" id="PNIK01000019">
    <property type="protein sequence ID" value="PMP68629.1"/>
    <property type="molecule type" value="Genomic_DNA"/>
</dbReference>
<sequence length="75" mass="8408">MKYFDFVISEVYGLRIEELINARKENGKVIGAFCVYVPEEIILSLDRICVGLCAGAEIGKAVILFVLPIYLNLIK</sequence>
<evidence type="ECO:0000313" key="2">
    <source>
        <dbReference type="Proteomes" id="UP000235460"/>
    </source>
</evidence>
<evidence type="ECO:0000313" key="1">
    <source>
        <dbReference type="EMBL" id="PMP68629.1"/>
    </source>
</evidence>
<name>A0A2N7PQ29_9BACT</name>
<proteinExistence type="predicted"/>
<dbReference type="AlphaFoldDB" id="A0A2N7PQ29"/>
<accession>A0A2N7PQ29</accession>
<dbReference type="Proteomes" id="UP000235460">
    <property type="component" value="Unassembled WGS sequence"/>
</dbReference>
<reference evidence="1 2" key="1">
    <citation type="submission" date="2018-01" db="EMBL/GenBank/DDBJ databases">
        <title>Metagenomic assembled genomes from two thermal pools in the Uzon Caldera, Kamchatka, Russia.</title>
        <authorList>
            <person name="Wilkins L."/>
            <person name="Ettinger C."/>
        </authorList>
    </citation>
    <scope>NUCLEOTIDE SEQUENCE [LARGE SCALE GENOMIC DNA]</scope>
    <source>
        <strain evidence="1">ZAV-08</strain>
    </source>
</reference>
<protein>
    <recommendedName>
        <fullName evidence="3">2-hydroxyacyl-CoA dehydratase</fullName>
    </recommendedName>
</protein>
<comment type="caution">
    <text evidence="1">The sequence shown here is derived from an EMBL/GenBank/DDBJ whole genome shotgun (WGS) entry which is preliminary data.</text>
</comment>
<dbReference type="PANTHER" id="PTHR30548:SF1">
    <property type="entry name" value="DEHYDRATASE SUBUNIT MJ0007-RELATED"/>
    <property type="match status" value="1"/>
</dbReference>
<dbReference type="PANTHER" id="PTHR30548">
    <property type="entry name" value="2-HYDROXYGLUTARYL-COA DEHYDRATASE, D-COMPONENT-RELATED"/>
    <property type="match status" value="1"/>
</dbReference>
<dbReference type="Gene3D" id="3.40.50.11890">
    <property type="match status" value="1"/>
</dbReference>
<evidence type="ECO:0008006" key="3">
    <source>
        <dbReference type="Google" id="ProtNLM"/>
    </source>
</evidence>